<dbReference type="OrthoDB" id="5510103at2"/>
<evidence type="ECO:0000313" key="2">
    <source>
        <dbReference type="Proteomes" id="UP000237968"/>
    </source>
</evidence>
<accession>A0A2S9XAN9</accession>
<dbReference type="EMBL" id="PVNK01000310">
    <property type="protein sequence ID" value="PRP89918.1"/>
    <property type="molecule type" value="Genomic_DNA"/>
</dbReference>
<dbReference type="InterPro" id="IPR032675">
    <property type="entry name" value="LRR_dom_sf"/>
</dbReference>
<dbReference type="Proteomes" id="UP000237968">
    <property type="component" value="Unassembled WGS sequence"/>
</dbReference>
<evidence type="ECO:0000313" key="1">
    <source>
        <dbReference type="EMBL" id="PRP89918.1"/>
    </source>
</evidence>
<name>A0A2S9XAN9_9BACT</name>
<proteinExistence type="predicted"/>
<protein>
    <recommendedName>
        <fullName evidence="3">Leucine Rich repeats (2 copies)</fullName>
    </recommendedName>
</protein>
<dbReference type="RefSeq" id="WP_106396069.1">
    <property type="nucleotide sequence ID" value="NZ_PVNK01000310.1"/>
</dbReference>
<comment type="caution">
    <text evidence="1">The sequence shown here is derived from an EMBL/GenBank/DDBJ whole genome shotgun (WGS) entry which is preliminary data.</text>
</comment>
<dbReference type="AlphaFoldDB" id="A0A2S9XAN9"/>
<gene>
    <name evidence="1" type="ORF">ENSA5_69540</name>
</gene>
<reference evidence="1 2" key="1">
    <citation type="submission" date="2018-03" db="EMBL/GenBank/DDBJ databases">
        <title>Draft Genome Sequences of the Obligatory Marine Myxobacteria Enhygromyxa salina SWB005.</title>
        <authorList>
            <person name="Poehlein A."/>
            <person name="Moghaddam J.A."/>
            <person name="Harms H."/>
            <person name="Alanjari M."/>
            <person name="Koenig G.M."/>
            <person name="Daniel R."/>
            <person name="Schaeberle T.F."/>
        </authorList>
    </citation>
    <scope>NUCLEOTIDE SEQUENCE [LARGE SCALE GENOMIC DNA]</scope>
    <source>
        <strain evidence="1 2">SWB005</strain>
    </source>
</reference>
<keyword evidence="2" id="KW-1185">Reference proteome</keyword>
<organism evidence="1 2">
    <name type="scientific">Enhygromyxa salina</name>
    <dbReference type="NCBI Taxonomy" id="215803"/>
    <lineage>
        <taxon>Bacteria</taxon>
        <taxon>Pseudomonadati</taxon>
        <taxon>Myxococcota</taxon>
        <taxon>Polyangia</taxon>
        <taxon>Nannocystales</taxon>
        <taxon>Nannocystaceae</taxon>
        <taxon>Enhygromyxa</taxon>
    </lineage>
</organism>
<dbReference type="SUPFAM" id="SSF52047">
    <property type="entry name" value="RNI-like"/>
    <property type="match status" value="1"/>
</dbReference>
<sequence length="303" mass="33652">MSEPRPRNFELEANTEDIDGLRVYADWLQSVGDPRGELVSLEVHRREGFRSQRKALEEEIQARTQPYVDSWHAWAQARDLIDVHPKFKRGFVHAIEGPLPQLRGVLDELFERDPIQRLTLREVDDDDLQRVCATSPTWFARLHYLHITGRVGPLGAAALAEVSLAQVERLNLLGNRIEAEACAQLANLDAPALRALTLTANQIDAAGLASLLDCPTRGSWRELYLAQNPLTAAGLAQLAQASGLEQLEALYLCDVEAQFADFAVVLDSPRLAGLETLEISMAGASGPLHDRMRARWGRGLVLR</sequence>
<dbReference type="Gene3D" id="3.80.10.10">
    <property type="entry name" value="Ribonuclease Inhibitor"/>
    <property type="match status" value="2"/>
</dbReference>
<evidence type="ECO:0008006" key="3">
    <source>
        <dbReference type="Google" id="ProtNLM"/>
    </source>
</evidence>